<dbReference type="GO" id="GO:0030655">
    <property type="term" value="P:beta-lactam antibiotic catabolic process"/>
    <property type="evidence" value="ECO:0007669"/>
    <property type="project" value="InterPro"/>
</dbReference>
<dbReference type="InterPro" id="IPR045155">
    <property type="entry name" value="Beta-lactam_cat"/>
</dbReference>
<dbReference type="PROSITE" id="PS51257">
    <property type="entry name" value="PROKAR_LIPOPROTEIN"/>
    <property type="match status" value="1"/>
</dbReference>
<protein>
    <recommendedName>
        <fullName evidence="1">Beta-lactamase class A catalytic domain-containing protein</fullName>
    </recommendedName>
</protein>
<proteinExistence type="predicted"/>
<evidence type="ECO:0000313" key="3">
    <source>
        <dbReference type="Proteomes" id="UP000267585"/>
    </source>
</evidence>
<gene>
    <name evidence="2" type="ORF">EHW67_20100</name>
</gene>
<dbReference type="InterPro" id="IPR012338">
    <property type="entry name" value="Beta-lactam/transpept-like"/>
</dbReference>
<sequence>MSGKAIVFITVLTILLLACSSPKVPQDFLAMALSSQHPSIKKVMDSVAQYELQIKYTQINRDHDSITFTDYHYQVNDSNYFYPASTVKLLTAILSLEKLNELDSVDLYSRFYIEGDSLETTFANEISKIFAVSDNEANNRLFEFLGQDRINEELKSRDIGPARISHRLSALNSDEVTTVPLVIYLNDSTVTPLKYSTNTIAKPLKLKKIKKGKAFYENKELINEAFNFSLKNYYPINTQHEVLKRLIFPEAFPKEKRFRLKKNQHQFLLNAMCTLPKDLGYDPVDYYDGYCKFFMYRDTKDTIPKKLKIYNKAGSAYGTLTDCAYIKDPTNKVEFLLTATLLVNANGILNDNQYEYQDIGLPFLAQLGREIYHLERTQKH</sequence>
<comment type="caution">
    <text evidence="2">The sequence shown here is derived from an EMBL/GenBank/DDBJ whole genome shotgun (WGS) entry which is preliminary data.</text>
</comment>
<keyword evidence="3" id="KW-1185">Reference proteome</keyword>
<name>A0A3S0D2K8_9FLAO</name>
<accession>A0A3S0D2K8</accession>
<evidence type="ECO:0000313" key="2">
    <source>
        <dbReference type="EMBL" id="RTE51664.1"/>
    </source>
</evidence>
<dbReference type="AlphaFoldDB" id="A0A3S0D2K8"/>
<evidence type="ECO:0000259" key="1">
    <source>
        <dbReference type="Pfam" id="PF13354"/>
    </source>
</evidence>
<dbReference type="GO" id="GO:0008800">
    <property type="term" value="F:beta-lactamase activity"/>
    <property type="evidence" value="ECO:0007669"/>
    <property type="project" value="InterPro"/>
</dbReference>
<dbReference type="Proteomes" id="UP000267585">
    <property type="component" value="Unassembled WGS sequence"/>
</dbReference>
<dbReference type="OrthoDB" id="1884322at2"/>
<dbReference type="EMBL" id="RQPJ01000024">
    <property type="protein sequence ID" value="RTE51664.1"/>
    <property type="molecule type" value="Genomic_DNA"/>
</dbReference>
<dbReference type="RefSeq" id="WP_126164202.1">
    <property type="nucleotide sequence ID" value="NZ_RQPJ01000024.1"/>
</dbReference>
<organism evidence="2 3">
    <name type="scientific">Arenibacter aquaticus</name>
    <dbReference type="NCBI Taxonomy" id="2489054"/>
    <lineage>
        <taxon>Bacteria</taxon>
        <taxon>Pseudomonadati</taxon>
        <taxon>Bacteroidota</taxon>
        <taxon>Flavobacteriia</taxon>
        <taxon>Flavobacteriales</taxon>
        <taxon>Flavobacteriaceae</taxon>
        <taxon>Arenibacter</taxon>
    </lineage>
</organism>
<dbReference type="SUPFAM" id="SSF56601">
    <property type="entry name" value="beta-lactamase/transpeptidase-like"/>
    <property type="match status" value="1"/>
</dbReference>
<reference evidence="2 3" key="1">
    <citation type="submission" date="2018-11" db="EMBL/GenBank/DDBJ databases">
        <title>Arenibacter aquaticus sp.nov., a marine bacterium isolated from surface seawater in the South China Sea.</title>
        <authorList>
            <person name="Guo J."/>
            <person name="Sun J."/>
        </authorList>
    </citation>
    <scope>NUCLEOTIDE SEQUENCE [LARGE SCALE GENOMIC DNA]</scope>
    <source>
        <strain evidence="2 3">GUO666</strain>
    </source>
</reference>
<dbReference type="Gene3D" id="3.40.710.10">
    <property type="entry name" value="DD-peptidase/beta-lactamase superfamily"/>
    <property type="match status" value="1"/>
</dbReference>
<feature type="domain" description="Beta-lactamase class A catalytic" evidence="1">
    <location>
        <begin position="72"/>
        <end position="336"/>
    </location>
</feature>
<dbReference type="Pfam" id="PF13354">
    <property type="entry name" value="Beta-lactamase2"/>
    <property type="match status" value="1"/>
</dbReference>